<protein>
    <submittedName>
        <fullName evidence="1">Uncharacterized protein</fullName>
    </submittedName>
</protein>
<gene>
    <name evidence="1" type="ORF">OIU84_029748</name>
</gene>
<reference evidence="1 2" key="1">
    <citation type="journal article" date="2023" name="Int. J. Mol. Sci.">
        <title>De Novo Assembly and Annotation of 11 Diverse Shrub Willow (Salix) Genomes Reveals Novel Gene Organization in Sex-Linked Regions.</title>
        <authorList>
            <person name="Hyden B."/>
            <person name="Feng K."/>
            <person name="Yates T.B."/>
            <person name="Jawdy S."/>
            <person name="Cereghino C."/>
            <person name="Smart L.B."/>
            <person name="Muchero W."/>
        </authorList>
    </citation>
    <scope>NUCLEOTIDE SEQUENCE [LARGE SCALE GENOMIC DNA]</scope>
    <source>
        <tissue evidence="1">Shoot tip</tissue>
    </source>
</reference>
<sequence length="132" mass="13460">MGMQDPMVFEAATVAPARQALPNKLTSTRQPDVVAATVDVWQPVLRKHTSNRKPKSGMGILPGLALGLAFGKDIVASKEKMAEAIENVSTTNGLMASGSIAAGSSMVEAVSNASGGTGMKGLSMGCAGYFGC</sequence>
<accession>A0AAD6KA05</accession>
<evidence type="ECO:0000313" key="1">
    <source>
        <dbReference type="EMBL" id="KAJ6419686.1"/>
    </source>
</evidence>
<name>A0AAD6KA05_9ROSI</name>
<dbReference type="EMBL" id="JAPFFJ010000009">
    <property type="protein sequence ID" value="KAJ6419686.1"/>
    <property type="molecule type" value="Genomic_DNA"/>
</dbReference>
<proteinExistence type="predicted"/>
<comment type="caution">
    <text evidence="1">The sequence shown here is derived from an EMBL/GenBank/DDBJ whole genome shotgun (WGS) entry which is preliminary data.</text>
</comment>
<evidence type="ECO:0000313" key="2">
    <source>
        <dbReference type="Proteomes" id="UP001162972"/>
    </source>
</evidence>
<dbReference type="AlphaFoldDB" id="A0AAD6KA05"/>
<dbReference type="Proteomes" id="UP001162972">
    <property type="component" value="Chromosome 7"/>
</dbReference>
<organism evidence="1 2">
    <name type="scientific">Salix udensis</name>
    <dbReference type="NCBI Taxonomy" id="889485"/>
    <lineage>
        <taxon>Eukaryota</taxon>
        <taxon>Viridiplantae</taxon>
        <taxon>Streptophyta</taxon>
        <taxon>Embryophyta</taxon>
        <taxon>Tracheophyta</taxon>
        <taxon>Spermatophyta</taxon>
        <taxon>Magnoliopsida</taxon>
        <taxon>eudicotyledons</taxon>
        <taxon>Gunneridae</taxon>
        <taxon>Pentapetalae</taxon>
        <taxon>rosids</taxon>
        <taxon>fabids</taxon>
        <taxon>Malpighiales</taxon>
        <taxon>Salicaceae</taxon>
        <taxon>Saliceae</taxon>
        <taxon>Salix</taxon>
    </lineage>
</organism>
<keyword evidence="2" id="KW-1185">Reference proteome</keyword>